<evidence type="ECO:0000256" key="2">
    <source>
        <dbReference type="ARBA" id="ARBA00022741"/>
    </source>
</evidence>
<evidence type="ECO:0000256" key="1">
    <source>
        <dbReference type="ARBA" id="ARBA00022737"/>
    </source>
</evidence>
<dbReference type="SMART" id="SM00382">
    <property type="entry name" value="AAA"/>
    <property type="match status" value="2"/>
</dbReference>
<keyword evidence="1" id="KW-0677">Repeat</keyword>
<dbReference type="PANTHER" id="PTHR19211">
    <property type="entry name" value="ATP-BINDING TRANSPORT PROTEIN-RELATED"/>
    <property type="match status" value="1"/>
</dbReference>
<organism evidence="6 7">
    <name type="scientific">Candidatus Dojkabacteria bacterium</name>
    <dbReference type="NCBI Taxonomy" id="2099670"/>
    <lineage>
        <taxon>Bacteria</taxon>
        <taxon>Candidatus Dojkabacteria</taxon>
    </lineage>
</organism>
<dbReference type="AlphaFoldDB" id="A0A955I9F2"/>
<keyword evidence="2" id="KW-0547">Nucleotide-binding</keyword>
<dbReference type="Gene3D" id="3.40.50.300">
    <property type="entry name" value="P-loop containing nucleotide triphosphate hydrolases"/>
    <property type="match status" value="2"/>
</dbReference>
<keyword evidence="3 6" id="KW-0067">ATP-binding</keyword>
<comment type="caution">
    <text evidence="6">The sequence shown here is derived from an EMBL/GenBank/DDBJ whole genome shotgun (WGS) entry which is preliminary data.</text>
</comment>
<evidence type="ECO:0000256" key="4">
    <source>
        <dbReference type="SAM" id="Coils"/>
    </source>
</evidence>
<dbReference type="GO" id="GO:0016887">
    <property type="term" value="F:ATP hydrolysis activity"/>
    <property type="evidence" value="ECO:0007669"/>
    <property type="project" value="InterPro"/>
</dbReference>
<name>A0A955I9F2_9BACT</name>
<feature type="coiled-coil region" evidence="4">
    <location>
        <begin position="218"/>
        <end position="280"/>
    </location>
</feature>
<evidence type="ECO:0000313" key="6">
    <source>
        <dbReference type="EMBL" id="MCA9380226.1"/>
    </source>
</evidence>
<evidence type="ECO:0000256" key="3">
    <source>
        <dbReference type="ARBA" id="ARBA00022840"/>
    </source>
</evidence>
<feature type="domain" description="ABC transporter" evidence="5">
    <location>
        <begin position="8"/>
        <end position="227"/>
    </location>
</feature>
<dbReference type="SUPFAM" id="SSF52540">
    <property type="entry name" value="P-loop containing nucleoside triphosphate hydrolases"/>
    <property type="match status" value="2"/>
</dbReference>
<dbReference type="InterPro" id="IPR027417">
    <property type="entry name" value="P-loop_NTPase"/>
</dbReference>
<reference evidence="6" key="2">
    <citation type="journal article" date="2021" name="Microbiome">
        <title>Successional dynamics and alternative stable states in a saline activated sludge microbial community over 9 years.</title>
        <authorList>
            <person name="Wang Y."/>
            <person name="Ye J."/>
            <person name="Ju F."/>
            <person name="Liu L."/>
            <person name="Boyd J.A."/>
            <person name="Deng Y."/>
            <person name="Parks D.H."/>
            <person name="Jiang X."/>
            <person name="Yin X."/>
            <person name="Woodcroft B.J."/>
            <person name="Tyson G.W."/>
            <person name="Hugenholtz P."/>
            <person name="Polz M.F."/>
            <person name="Zhang T."/>
        </authorList>
    </citation>
    <scope>NUCLEOTIDE SEQUENCE</scope>
    <source>
        <strain evidence="6">HKST-UBA15</strain>
    </source>
</reference>
<dbReference type="InterPro" id="IPR003593">
    <property type="entry name" value="AAA+_ATPase"/>
</dbReference>
<keyword evidence="4" id="KW-0175">Coiled coil</keyword>
<protein>
    <submittedName>
        <fullName evidence="6">ABC-F family ATP-binding cassette domain-containing protein</fullName>
    </submittedName>
</protein>
<dbReference type="CDD" id="cd03221">
    <property type="entry name" value="ABCF_EF-3"/>
    <property type="match status" value="1"/>
</dbReference>
<reference evidence="6" key="1">
    <citation type="submission" date="2020-04" db="EMBL/GenBank/DDBJ databases">
        <authorList>
            <person name="Zhang T."/>
        </authorList>
    </citation>
    <scope>NUCLEOTIDE SEQUENCE</scope>
    <source>
        <strain evidence="6">HKST-UBA15</strain>
    </source>
</reference>
<proteinExistence type="predicted"/>
<dbReference type="PANTHER" id="PTHR19211:SF14">
    <property type="entry name" value="ATP-BINDING CASSETTE SUB-FAMILY F MEMBER 1"/>
    <property type="match status" value="1"/>
</dbReference>
<dbReference type="EMBL" id="JAGQLL010000041">
    <property type="protein sequence ID" value="MCA9380226.1"/>
    <property type="molecule type" value="Genomic_DNA"/>
</dbReference>
<dbReference type="Proteomes" id="UP000745577">
    <property type="component" value="Unassembled WGS sequence"/>
</dbReference>
<evidence type="ECO:0000259" key="5">
    <source>
        <dbReference type="PROSITE" id="PS50893"/>
    </source>
</evidence>
<dbReference type="PROSITE" id="PS50893">
    <property type="entry name" value="ABC_TRANSPORTER_2"/>
    <property type="match status" value="1"/>
</dbReference>
<evidence type="ECO:0000313" key="7">
    <source>
        <dbReference type="Proteomes" id="UP000745577"/>
    </source>
</evidence>
<dbReference type="GO" id="GO:0005524">
    <property type="term" value="F:ATP binding"/>
    <property type="evidence" value="ECO:0007669"/>
    <property type="project" value="UniProtKB-KW"/>
</dbReference>
<dbReference type="InterPro" id="IPR050611">
    <property type="entry name" value="ABCF"/>
</dbReference>
<sequence length="484" mass="54370">MEKQDVIVRFDDVTFRYSDKNVILDEANFSIRKNSKITIMGQNGAGKSTIFKLLTGVCKPTSGEIHINLNAKIAIAKQMITSEELKLSIIEYFSKAVPEIKHGIERNIRDVLRVVNLEIPGNNLDLKVSELSGGQKARLLLAYALIQEPDILLLDEPTNNLDKAGVEHLTEFLYYYPKTCIVISHDADFLNVFSDGVLNLDVFTNKVEQFVGNYYDVLDQIEAKIERDRLLNSRLEKSIKDRFIKVNKLGGKSVAMNRLANKVRADIEEDKEKLVDVRKEDKTIPNFTIPNQNYPGRLLKIEKVSFMKGSEVAEKKVNIQIYKGSRVIISGPNGIGKSTLLKSILDNNGAEISDGVRVGYYSQNFSELDLESTAFDSLKSVMLGNNHQDLYSAAARFLLPGEKLQQKVGDLSEGQKGLLCYARFMLQEPGLLIMDEPTNHINFRHIPVIAKALDSFKGGLVLISHLPDFVSQIHINEELDLTIL</sequence>
<dbReference type="InterPro" id="IPR003439">
    <property type="entry name" value="ABC_transporter-like_ATP-bd"/>
</dbReference>
<dbReference type="Pfam" id="PF00005">
    <property type="entry name" value="ABC_tran"/>
    <property type="match status" value="2"/>
</dbReference>
<accession>A0A955I9F2</accession>
<gene>
    <name evidence="6" type="ORF">KC675_03545</name>
</gene>